<evidence type="ECO:0000256" key="5">
    <source>
        <dbReference type="ARBA" id="ARBA00022839"/>
    </source>
</evidence>
<dbReference type="SUPFAM" id="SSF116842">
    <property type="entry name" value="XseB-like"/>
    <property type="match status" value="1"/>
</dbReference>
<comment type="similarity">
    <text evidence="1">Belongs to the XseB family.</text>
</comment>
<protein>
    <submittedName>
        <fullName evidence="7">Exodeoxyribonuclease VII small subunit</fullName>
    </submittedName>
</protein>
<evidence type="ECO:0000256" key="6">
    <source>
        <dbReference type="SAM" id="MobiDB-lite"/>
    </source>
</evidence>
<dbReference type="Proteomes" id="UP000787322">
    <property type="component" value="Unassembled WGS sequence"/>
</dbReference>
<evidence type="ECO:0000256" key="4">
    <source>
        <dbReference type="ARBA" id="ARBA00022801"/>
    </source>
</evidence>
<dbReference type="GO" id="GO:0006308">
    <property type="term" value="P:DNA catabolic process"/>
    <property type="evidence" value="ECO:0007669"/>
    <property type="project" value="InterPro"/>
</dbReference>
<accession>A0A9D6AEA6</accession>
<keyword evidence="5" id="KW-0269">Exonuclease</keyword>
<evidence type="ECO:0000313" key="8">
    <source>
        <dbReference type="Proteomes" id="UP000787322"/>
    </source>
</evidence>
<comment type="caution">
    <text evidence="7">The sequence shown here is derived from an EMBL/GenBank/DDBJ whole genome shotgun (WGS) entry which is preliminary data.</text>
</comment>
<name>A0A9D6AEA6_9ACTN</name>
<keyword evidence="3" id="KW-0540">Nuclease</keyword>
<dbReference type="AlphaFoldDB" id="A0A9D6AEA6"/>
<dbReference type="InterPro" id="IPR037004">
    <property type="entry name" value="Exonuc_VII_ssu_sf"/>
</dbReference>
<evidence type="ECO:0000256" key="1">
    <source>
        <dbReference type="ARBA" id="ARBA00009998"/>
    </source>
</evidence>
<evidence type="ECO:0000256" key="3">
    <source>
        <dbReference type="ARBA" id="ARBA00022722"/>
    </source>
</evidence>
<feature type="region of interest" description="Disordered" evidence="6">
    <location>
        <begin position="70"/>
        <end position="115"/>
    </location>
</feature>
<organism evidence="7 8">
    <name type="scientific">Lancefieldella parvula</name>
    <dbReference type="NCBI Taxonomy" id="1382"/>
    <lineage>
        <taxon>Bacteria</taxon>
        <taxon>Bacillati</taxon>
        <taxon>Actinomycetota</taxon>
        <taxon>Coriobacteriia</taxon>
        <taxon>Coriobacteriales</taxon>
        <taxon>Atopobiaceae</taxon>
        <taxon>Lancefieldella</taxon>
    </lineage>
</organism>
<dbReference type="Gene3D" id="1.10.287.1040">
    <property type="entry name" value="Exonuclease VII, small subunit"/>
    <property type="match status" value="1"/>
</dbReference>
<dbReference type="InterPro" id="IPR003761">
    <property type="entry name" value="Exonuc_VII_S"/>
</dbReference>
<gene>
    <name evidence="7" type="ORF">HXK24_02530</name>
</gene>
<dbReference type="GO" id="GO:0008855">
    <property type="term" value="F:exodeoxyribonuclease VII activity"/>
    <property type="evidence" value="ECO:0007669"/>
    <property type="project" value="InterPro"/>
</dbReference>
<evidence type="ECO:0000256" key="2">
    <source>
        <dbReference type="ARBA" id="ARBA00022490"/>
    </source>
</evidence>
<keyword evidence="2" id="KW-0963">Cytoplasm</keyword>
<keyword evidence="4" id="KW-0378">Hydrolase</keyword>
<reference evidence="7" key="1">
    <citation type="submission" date="2020-04" db="EMBL/GenBank/DDBJ databases">
        <title>Deep metagenomics examines the oral microbiome during advanced dental caries in children, revealing novel taxa and co-occurrences with host molecules.</title>
        <authorList>
            <person name="Baker J.L."/>
            <person name="Morton J.T."/>
            <person name="Dinis M."/>
            <person name="Alvarez R."/>
            <person name="Tran N.C."/>
            <person name="Knight R."/>
            <person name="Edlund A."/>
        </authorList>
    </citation>
    <scope>NUCLEOTIDE SEQUENCE</scope>
    <source>
        <strain evidence="7">JCVI_3_bin.11</strain>
    </source>
</reference>
<feature type="compositionally biased region" description="Low complexity" evidence="6">
    <location>
        <begin position="70"/>
        <end position="102"/>
    </location>
</feature>
<feature type="compositionally biased region" description="Acidic residues" evidence="6">
    <location>
        <begin position="103"/>
        <end position="115"/>
    </location>
</feature>
<proteinExistence type="inferred from homology"/>
<evidence type="ECO:0000313" key="7">
    <source>
        <dbReference type="EMBL" id="MBF4802685.1"/>
    </source>
</evidence>
<dbReference type="EMBL" id="JABZGU010000035">
    <property type="protein sequence ID" value="MBF4802685.1"/>
    <property type="molecule type" value="Genomic_DNA"/>
</dbReference>
<dbReference type="Pfam" id="PF02609">
    <property type="entry name" value="Exonuc_VII_S"/>
    <property type="match status" value="1"/>
</dbReference>
<dbReference type="GO" id="GO:0009318">
    <property type="term" value="C:exodeoxyribonuclease VII complex"/>
    <property type="evidence" value="ECO:0007669"/>
    <property type="project" value="InterPro"/>
</dbReference>
<sequence>MAKIDTSEYQSFDQITARLDSIVDQVRDKNVSLEHSLDLFDEAIALGSKAVNMVDTTEFTPEEEERLIQAQAAGDAADASGAAAATDEQASSEQVEASAADETSSDDAVSESDEH</sequence>